<dbReference type="AlphaFoldDB" id="A0AAW2UQE6"/>
<comment type="caution">
    <text evidence="1">The sequence shown here is derived from an EMBL/GenBank/DDBJ whole genome shotgun (WGS) entry which is preliminary data.</text>
</comment>
<organism evidence="1">
    <name type="scientific">Sesamum radiatum</name>
    <name type="common">Black benniseed</name>
    <dbReference type="NCBI Taxonomy" id="300843"/>
    <lineage>
        <taxon>Eukaryota</taxon>
        <taxon>Viridiplantae</taxon>
        <taxon>Streptophyta</taxon>
        <taxon>Embryophyta</taxon>
        <taxon>Tracheophyta</taxon>
        <taxon>Spermatophyta</taxon>
        <taxon>Magnoliopsida</taxon>
        <taxon>eudicotyledons</taxon>
        <taxon>Gunneridae</taxon>
        <taxon>Pentapetalae</taxon>
        <taxon>asterids</taxon>
        <taxon>lamiids</taxon>
        <taxon>Lamiales</taxon>
        <taxon>Pedaliaceae</taxon>
        <taxon>Sesamum</taxon>
    </lineage>
</organism>
<dbReference type="EMBL" id="JACGWJ010000005">
    <property type="protein sequence ID" value="KAL0419053.1"/>
    <property type="molecule type" value="Genomic_DNA"/>
</dbReference>
<evidence type="ECO:0000313" key="1">
    <source>
        <dbReference type="EMBL" id="KAL0419053.1"/>
    </source>
</evidence>
<protein>
    <submittedName>
        <fullName evidence="1">Uncharacterized protein</fullName>
    </submittedName>
</protein>
<reference evidence="1" key="2">
    <citation type="journal article" date="2024" name="Plant">
        <title>Genomic evolution and insights into agronomic trait innovations of Sesamum species.</title>
        <authorList>
            <person name="Miao H."/>
            <person name="Wang L."/>
            <person name="Qu L."/>
            <person name="Liu H."/>
            <person name="Sun Y."/>
            <person name="Le M."/>
            <person name="Wang Q."/>
            <person name="Wei S."/>
            <person name="Zheng Y."/>
            <person name="Lin W."/>
            <person name="Duan Y."/>
            <person name="Cao H."/>
            <person name="Xiong S."/>
            <person name="Wang X."/>
            <person name="Wei L."/>
            <person name="Li C."/>
            <person name="Ma Q."/>
            <person name="Ju M."/>
            <person name="Zhao R."/>
            <person name="Li G."/>
            <person name="Mu C."/>
            <person name="Tian Q."/>
            <person name="Mei H."/>
            <person name="Zhang T."/>
            <person name="Gao T."/>
            <person name="Zhang H."/>
        </authorList>
    </citation>
    <scope>NUCLEOTIDE SEQUENCE</scope>
    <source>
        <strain evidence="1">G02</strain>
    </source>
</reference>
<feature type="non-terminal residue" evidence="1">
    <location>
        <position position="1"/>
    </location>
</feature>
<sequence length="58" mass="6481">KTILKYLTTNMFLVYGSGELILEGYNDASFQSDDNDVKSLSGFVFKLNARVVDLKSSK</sequence>
<gene>
    <name evidence="1" type="ORF">Sradi_1318800</name>
</gene>
<proteinExistence type="predicted"/>
<name>A0AAW2UQE6_SESRA</name>
<accession>A0AAW2UQE6</accession>
<reference evidence="1" key="1">
    <citation type="submission" date="2020-06" db="EMBL/GenBank/DDBJ databases">
        <authorList>
            <person name="Li T."/>
            <person name="Hu X."/>
            <person name="Zhang T."/>
            <person name="Song X."/>
            <person name="Zhang H."/>
            <person name="Dai N."/>
            <person name="Sheng W."/>
            <person name="Hou X."/>
            <person name="Wei L."/>
        </authorList>
    </citation>
    <scope>NUCLEOTIDE SEQUENCE</scope>
    <source>
        <strain evidence="1">G02</strain>
        <tissue evidence="1">Leaf</tissue>
    </source>
</reference>